<evidence type="ECO:0000313" key="5">
    <source>
        <dbReference type="Proteomes" id="UP001419268"/>
    </source>
</evidence>
<comment type="caution">
    <text evidence="4">The sequence shown here is derived from an EMBL/GenBank/DDBJ whole genome shotgun (WGS) entry which is preliminary data.</text>
</comment>
<gene>
    <name evidence="4" type="ORF">Scep_014837</name>
</gene>
<dbReference type="GO" id="GO:0008270">
    <property type="term" value="F:zinc ion binding"/>
    <property type="evidence" value="ECO:0007669"/>
    <property type="project" value="UniProtKB-KW"/>
</dbReference>
<evidence type="ECO:0000256" key="2">
    <source>
        <dbReference type="SAM" id="MobiDB-lite"/>
    </source>
</evidence>
<dbReference type="AlphaFoldDB" id="A0AAP0J1X5"/>
<dbReference type="PROSITE" id="PS50158">
    <property type="entry name" value="ZF_CCHC"/>
    <property type="match status" value="1"/>
</dbReference>
<evidence type="ECO:0000313" key="4">
    <source>
        <dbReference type="EMBL" id="KAK9125991.1"/>
    </source>
</evidence>
<accession>A0AAP0J1X5</accession>
<proteinExistence type="predicted"/>
<organism evidence="4 5">
    <name type="scientific">Stephania cephalantha</name>
    <dbReference type="NCBI Taxonomy" id="152367"/>
    <lineage>
        <taxon>Eukaryota</taxon>
        <taxon>Viridiplantae</taxon>
        <taxon>Streptophyta</taxon>
        <taxon>Embryophyta</taxon>
        <taxon>Tracheophyta</taxon>
        <taxon>Spermatophyta</taxon>
        <taxon>Magnoliopsida</taxon>
        <taxon>Ranunculales</taxon>
        <taxon>Menispermaceae</taxon>
        <taxon>Menispermoideae</taxon>
        <taxon>Cissampelideae</taxon>
        <taxon>Stephania</taxon>
    </lineage>
</organism>
<dbReference type="InterPro" id="IPR054722">
    <property type="entry name" value="PolX-like_BBD"/>
</dbReference>
<dbReference type="Gene3D" id="4.10.60.10">
    <property type="entry name" value="Zinc finger, CCHC-type"/>
    <property type="match status" value="1"/>
</dbReference>
<dbReference type="EMBL" id="JBBNAG010000006">
    <property type="protein sequence ID" value="KAK9125991.1"/>
    <property type="molecule type" value="Genomic_DNA"/>
</dbReference>
<dbReference type="Pfam" id="PF22936">
    <property type="entry name" value="Pol_BBD"/>
    <property type="match status" value="1"/>
</dbReference>
<protein>
    <recommendedName>
        <fullName evidence="3">CCHC-type domain-containing protein</fullName>
    </recommendedName>
</protein>
<keyword evidence="1" id="KW-0479">Metal-binding</keyword>
<evidence type="ECO:0000259" key="3">
    <source>
        <dbReference type="PROSITE" id="PS50158"/>
    </source>
</evidence>
<sequence length="181" mass="21028">MLVQEEGRLRKLKGHSVHLTMHDGASSSKTIPGRKDRKKDKAPMKVHEGRIHKELRCHFCRKSGHFKKDCPKRKAWFEKKGIHYIYVCFESNLIEVPNNTWWLDTGATTHVSHIMQGFLSIHPISGTEKFLFMGNRMKARIKGIGTYRLILDTGYFLDLENCLYVPECSRNLVSVSRDWIV</sequence>
<keyword evidence="1" id="KW-0863">Zinc-finger</keyword>
<evidence type="ECO:0000256" key="1">
    <source>
        <dbReference type="PROSITE-ProRule" id="PRU00047"/>
    </source>
</evidence>
<dbReference type="SUPFAM" id="SSF57756">
    <property type="entry name" value="Retrovirus zinc finger-like domains"/>
    <property type="match status" value="1"/>
</dbReference>
<feature type="region of interest" description="Disordered" evidence="2">
    <location>
        <begin position="21"/>
        <end position="45"/>
    </location>
</feature>
<dbReference type="PANTHER" id="PTHR47592">
    <property type="entry name" value="PBF68 PROTEIN"/>
    <property type="match status" value="1"/>
</dbReference>
<dbReference type="InterPro" id="IPR001878">
    <property type="entry name" value="Znf_CCHC"/>
</dbReference>
<dbReference type="GO" id="GO:0003676">
    <property type="term" value="F:nucleic acid binding"/>
    <property type="evidence" value="ECO:0007669"/>
    <property type="project" value="InterPro"/>
</dbReference>
<dbReference type="Pfam" id="PF00098">
    <property type="entry name" value="zf-CCHC"/>
    <property type="match status" value="1"/>
</dbReference>
<dbReference type="Proteomes" id="UP001419268">
    <property type="component" value="Unassembled WGS sequence"/>
</dbReference>
<reference evidence="4 5" key="1">
    <citation type="submission" date="2024-01" db="EMBL/GenBank/DDBJ databases">
        <title>Genome assemblies of Stephania.</title>
        <authorList>
            <person name="Yang L."/>
        </authorList>
    </citation>
    <scope>NUCLEOTIDE SEQUENCE [LARGE SCALE GENOMIC DNA]</scope>
    <source>
        <strain evidence="4">JXDWG</strain>
        <tissue evidence="4">Leaf</tissue>
    </source>
</reference>
<feature type="domain" description="CCHC-type" evidence="3">
    <location>
        <begin position="56"/>
        <end position="72"/>
    </location>
</feature>
<keyword evidence="1" id="KW-0862">Zinc</keyword>
<name>A0AAP0J1X5_9MAGN</name>
<keyword evidence="5" id="KW-1185">Reference proteome</keyword>
<dbReference type="InterPro" id="IPR036875">
    <property type="entry name" value="Znf_CCHC_sf"/>
</dbReference>